<dbReference type="NCBIfam" id="TIGR00724">
    <property type="entry name" value="urea_amlyse_rel"/>
    <property type="match status" value="1"/>
</dbReference>
<accession>E6TY72</accession>
<dbReference type="eggNOG" id="COG1984">
    <property type="taxonomic scope" value="Bacteria"/>
</dbReference>
<keyword evidence="2" id="KW-0378">Hydrolase</keyword>
<dbReference type="Pfam" id="PF02626">
    <property type="entry name" value="CT_A_B"/>
    <property type="match status" value="1"/>
</dbReference>
<dbReference type="Proteomes" id="UP000001401">
    <property type="component" value="Chromosome"/>
</dbReference>
<evidence type="ECO:0000256" key="1">
    <source>
        <dbReference type="ARBA" id="ARBA00022741"/>
    </source>
</evidence>
<dbReference type="GO" id="GO:0005524">
    <property type="term" value="F:ATP binding"/>
    <property type="evidence" value="ECO:0007669"/>
    <property type="project" value="UniProtKB-KW"/>
</dbReference>
<organism evidence="5 6">
    <name type="scientific">Evansella cellulosilytica (strain ATCC 21833 / DSM 2522 / FERM P-1141 / JCM 9156 / N-4)</name>
    <name type="common">Bacillus cellulosilyticus</name>
    <dbReference type="NCBI Taxonomy" id="649639"/>
    <lineage>
        <taxon>Bacteria</taxon>
        <taxon>Bacillati</taxon>
        <taxon>Bacillota</taxon>
        <taxon>Bacilli</taxon>
        <taxon>Bacillales</taxon>
        <taxon>Bacillaceae</taxon>
        <taxon>Evansella</taxon>
    </lineage>
</organism>
<evidence type="ECO:0000313" key="5">
    <source>
        <dbReference type="EMBL" id="ADU32391.1"/>
    </source>
</evidence>
<dbReference type="STRING" id="649639.Bcell_4164"/>
<feature type="domain" description="Carboxyltransferase" evidence="4">
    <location>
        <begin position="26"/>
        <end position="306"/>
    </location>
</feature>
<dbReference type="PANTHER" id="PTHR43309">
    <property type="entry name" value="5-OXOPROLINASE SUBUNIT C"/>
    <property type="match status" value="1"/>
</dbReference>
<dbReference type="GO" id="GO:0016829">
    <property type="term" value="F:lyase activity"/>
    <property type="evidence" value="ECO:0007669"/>
    <property type="project" value="UniProtKB-KW"/>
</dbReference>
<dbReference type="InterPro" id="IPR029000">
    <property type="entry name" value="Cyclophilin-like_dom_sf"/>
</dbReference>
<dbReference type="InterPro" id="IPR003778">
    <property type="entry name" value="CT_A_B"/>
</dbReference>
<gene>
    <name evidence="5" type="ordered locus">Bcell_4164</name>
</gene>
<dbReference type="EMBL" id="CP002394">
    <property type="protein sequence ID" value="ADU32391.1"/>
    <property type="molecule type" value="Genomic_DNA"/>
</dbReference>
<dbReference type="RefSeq" id="WP_013490717.1">
    <property type="nucleotide sequence ID" value="NC_014829.1"/>
</dbReference>
<evidence type="ECO:0000259" key="4">
    <source>
        <dbReference type="SMART" id="SM00797"/>
    </source>
</evidence>
<evidence type="ECO:0000256" key="3">
    <source>
        <dbReference type="ARBA" id="ARBA00022840"/>
    </source>
</evidence>
<dbReference type="GO" id="GO:0004847">
    <property type="term" value="F:urea carboxylase activity"/>
    <property type="evidence" value="ECO:0007669"/>
    <property type="project" value="UniProtKB-EC"/>
</dbReference>
<dbReference type="GO" id="GO:0016787">
    <property type="term" value="F:hydrolase activity"/>
    <property type="evidence" value="ECO:0007669"/>
    <property type="project" value="UniProtKB-KW"/>
</dbReference>
<dbReference type="HOGENOM" id="CLU_028967_0_0_9"/>
<keyword evidence="5" id="KW-0456">Lyase</keyword>
<protein>
    <submittedName>
        <fullName evidence="5">Urea amidolyase related protein</fullName>
        <ecNumber evidence="5">6.3.4.6</ecNumber>
    </submittedName>
</protein>
<dbReference type="OrthoDB" id="9782422at2"/>
<keyword evidence="1" id="KW-0547">Nucleotide-binding</keyword>
<dbReference type="PANTHER" id="PTHR43309:SF5">
    <property type="entry name" value="5-OXOPROLINASE SUBUNIT C"/>
    <property type="match status" value="1"/>
</dbReference>
<sequence>MMNVFEVIEPGLHTTIQDLGREGYKRFGIVTSGAMDDLSFQIGNLLLGNDRNAAGLEMTMLGPSLHVLNDTHIVITGANLSPMIDDKPIRMWKTVKLHKGEKLHFGKPIEGARAYLLVAGGIDAPIMMGSKSTYEKAKIGGIHGGPLKEKDVLCANEVYGNIKYERSISSTIIPNIETNSRIRVIPGPQDNMFTQEAIARFYSSTFKISSQSDRMGYRIEGEAIEHKSEREMITDGVTKGSIQVPGDKNPIILMADSQTSGGYPKIASVISVDLWKVAQKLPGQTLTFQKITLQQAHTELKKREQLFNTLKLGVLTK</sequence>
<keyword evidence="5" id="KW-0436">Ligase</keyword>
<keyword evidence="3" id="KW-0067">ATP-binding</keyword>
<dbReference type="SUPFAM" id="SSF50891">
    <property type="entry name" value="Cyclophilin-like"/>
    <property type="match status" value="1"/>
</dbReference>
<evidence type="ECO:0000313" key="6">
    <source>
        <dbReference type="Proteomes" id="UP000001401"/>
    </source>
</evidence>
<proteinExistence type="predicted"/>
<dbReference type="SMART" id="SM00797">
    <property type="entry name" value="AHS2"/>
    <property type="match status" value="1"/>
</dbReference>
<name>E6TY72_EVAC2</name>
<dbReference type="KEGG" id="bco:Bcell_4164"/>
<reference evidence="5 6" key="1">
    <citation type="submission" date="2010-12" db="EMBL/GenBank/DDBJ databases">
        <title>Complete sequence of Bacillus cellulosilyticus DSM 2522.</title>
        <authorList>
            <consortium name="US DOE Joint Genome Institute"/>
            <person name="Lucas S."/>
            <person name="Copeland A."/>
            <person name="Lapidus A."/>
            <person name="Cheng J.-F."/>
            <person name="Bruce D."/>
            <person name="Goodwin L."/>
            <person name="Pitluck S."/>
            <person name="Chertkov O."/>
            <person name="Detter J.C."/>
            <person name="Han C."/>
            <person name="Tapia R."/>
            <person name="Land M."/>
            <person name="Hauser L."/>
            <person name="Jeffries C."/>
            <person name="Kyrpides N."/>
            <person name="Ivanova N."/>
            <person name="Mikhailova N."/>
            <person name="Brumm P."/>
            <person name="Mead D."/>
            <person name="Woyke T."/>
        </authorList>
    </citation>
    <scope>NUCLEOTIDE SEQUENCE [LARGE SCALE GENOMIC DNA]</scope>
    <source>
        <strain evidence="6">ATCC 21833 / DSM 2522 / FERM P-1141 / JCM 9156 / N-4</strain>
    </source>
</reference>
<dbReference type="InterPro" id="IPR052708">
    <property type="entry name" value="PxpC"/>
</dbReference>
<evidence type="ECO:0000256" key="2">
    <source>
        <dbReference type="ARBA" id="ARBA00022801"/>
    </source>
</evidence>
<keyword evidence="6" id="KW-1185">Reference proteome</keyword>
<dbReference type="Gene3D" id="2.40.100.10">
    <property type="entry name" value="Cyclophilin-like"/>
    <property type="match status" value="1"/>
</dbReference>
<dbReference type="AlphaFoldDB" id="E6TY72"/>
<dbReference type="EC" id="6.3.4.6" evidence="5"/>